<sequence>FSCLPISSSTPCLCLPACPLLNVALVFHSVHSQSSHLPCTTERSCNVARYQVRPVSSTMSTVFGSSRRTEPVARVGLPSFNAVEGYRSTPRPRWATDNKGSSHEPGTVVQADSRRHRLQKASTFAYPSPPGSIIRDIHADYLRNAPHATWRVRQPYLDSSTCSSSSSFARLAFPVSRALPMLIAILFAQTCPATGVALRMKKTDGDKLDLDLWIVCIFKPEWRLPSLRQPAEDGHLSVRTPRFNVPNALLWSDDKATVVGHLPPASDLPSALSIPLDVVASLVLGA</sequence>
<name>A0AAD7B1F1_9AGAR</name>
<evidence type="ECO:0000256" key="1">
    <source>
        <dbReference type="SAM" id="MobiDB-lite"/>
    </source>
</evidence>
<comment type="caution">
    <text evidence="2">The sequence shown here is derived from an EMBL/GenBank/DDBJ whole genome shotgun (WGS) entry which is preliminary data.</text>
</comment>
<protein>
    <submittedName>
        <fullName evidence="2">Uncharacterized protein</fullName>
    </submittedName>
</protein>
<organism evidence="2 3">
    <name type="scientific">Roridomyces roridus</name>
    <dbReference type="NCBI Taxonomy" id="1738132"/>
    <lineage>
        <taxon>Eukaryota</taxon>
        <taxon>Fungi</taxon>
        <taxon>Dikarya</taxon>
        <taxon>Basidiomycota</taxon>
        <taxon>Agaricomycotina</taxon>
        <taxon>Agaricomycetes</taxon>
        <taxon>Agaricomycetidae</taxon>
        <taxon>Agaricales</taxon>
        <taxon>Marasmiineae</taxon>
        <taxon>Mycenaceae</taxon>
        <taxon>Roridomyces</taxon>
    </lineage>
</organism>
<dbReference type="Proteomes" id="UP001221142">
    <property type="component" value="Unassembled WGS sequence"/>
</dbReference>
<evidence type="ECO:0000313" key="2">
    <source>
        <dbReference type="EMBL" id="KAJ7607761.1"/>
    </source>
</evidence>
<feature type="region of interest" description="Disordered" evidence="1">
    <location>
        <begin position="92"/>
        <end position="114"/>
    </location>
</feature>
<dbReference type="AlphaFoldDB" id="A0AAD7B1F1"/>
<dbReference type="EMBL" id="JARKIF010000048">
    <property type="protein sequence ID" value="KAJ7607761.1"/>
    <property type="molecule type" value="Genomic_DNA"/>
</dbReference>
<evidence type="ECO:0000313" key="3">
    <source>
        <dbReference type="Proteomes" id="UP001221142"/>
    </source>
</evidence>
<keyword evidence="3" id="KW-1185">Reference proteome</keyword>
<reference evidence="2" key="1">
    <citation type="submission" date="2023-03" db="EMBL/GenBank/DDBJ databases">
        <title>Massive genome expansion in bonnet fungi (Mycena s.s.) driven by repeated elements and novel gene families across ecological guilds.</title>
        <authorList>
            <consortium name="Lawrence Berkeley National Laboratory"/>
            <person name="Harder C.B."/>
            <person name="Miyauchi S."/>
            <person name="Viragh M."/>
            <person name="Kuo A."/>
            <person name="Thoen E."/>
            <person name="Andreopoulos B."/>
            <person name="Lu D."/>
            <person name="Skrede I."/>
            <person name="Drula E."/>
            <person name="Henrissat B."/>
            <person name="Morin E."/>
            <person name="Kohler A."/>
            <person name="Barry K."/>
            <person name="LaButti K."/>
            <person name="Morin E."/>
            <person name="Salamov A."/>
            <person name="Lipzen A."/>
            <person name="Mereny Z."/>
            <person name="Hegedus B."/>
            <person name="Baldrian P."/>
            <person name="Stursova M."/>
            <person name="Weitz H."/>
            <person name="Taylor A."/>
            <person name="Grigoriev I.V."/>
            <person name="Nagy L.G."/>
            <person name="Martin F."/>
            <person name="Kauserud H."/>
        </authorList>
    </citation>
    <scope>NUCLEOTIDE SEQUENCE</scope>
    <source>
        <strain evidence="2">9284</strain>
    </source>
</reference>
<proteinExistence type="predicted"/>
<accession>A0AAD7B1F1</accession>
<feature type="non-terminal residue" evidence="2">
    <location>
        <position position="1"/>
    </location>
</feature>
<gene>
    <name evidence="2" type="ORF">FB45DRAFT_1131135</name>
</gene>